<name>A0A0A8J6C7_ECOLX</name>
<dbReference type="GO" id="GO:0009103">
    <property type="term" value="P:lipopolysaccharide biosynthetic process"/>
    <property type="evidence" value="ECO:0007669"/>
    <property type="project" value="TreeGrafter"/>
</dbReference>
<organism evidence="3">
    <name type="scientific">Escherichia coli</name>
    <dbReference type="NCBI Taxonomy" id="562"/>
    <lineage>
        <taxon>Bacteria</taxon>
        <taxon>Pseudomonadati</taxon>
        <taxon>Pseudomonadota</taxon>
        <taxon>Gammaproteobacteria</taxon>
        <taxon>Enterobacterales</taxon>
        <taxon>Enterobacteriaceae</taxon>
        <taxon>Escherichia</taxon>
    </lineage>
</organism>
<accession>A0A0A8J6C7</accession>
<keyword evidence="1 3" id="KW-0808">Transferase</keyword>
<dbReference type="Pfam" id="PF13692">
    <property type="entry name" value="Glyco_trans_1_4"/>
    <property type="match status" value="1"/>
</dbReference>
<dbReference type="Gene3D" id="3.40.50.2000">
    <property type="entry name" value="Glycogen Phosphorylase B"/>
    <property type="match status" value="2"/>
</dbReference>
<dbReference type="PANTHER" id="PTHR46401:SF2">
    <property type="entry name" value="GLYCOSYLTRANSFERASE WBBK-RELATED"/>
    <property type="match status" value="1"/>
</dbReference>
<reference evidence="2" key="2">
    <citation type="journal article" date="2016" name="PLoS ONE">
        <title>Comparison of O-Antigen Gene Clusters of All O-Serogroups of Escherichia coli and Proposal for Adopting a New Nomenclature for O-Typing.</title>
        <authorList>
            <person name="DebRoy C."/>
            <person name="Fratamico P.M."/>
            <person name="Yan X."/>
            <person name="Baranzoni G."/>
            <person name="Liu Y."/>
            <person name="Needleman D.S."/>
            <person name="Tebbs R."/>
            <person name="O'Connell C.D."/>
            <person name="Allred A."/>
            <person name="Swimley M."/>
            <person name="Mwangi M."/>
            <person name="Kapur V."/>
            <person name="Raygoza Garay J.A."/>
            <person name="Roberts E.L."/>
            <person name="Katani R."/>
        </authorList>
    </citation>
    <scope>NUCLEOTIDE SEQUENCE</scope>
    <source>
        <strain evidence="2">E43478</strain>
    </source>
</reference>
<dbReference type="EMBL" id="KJ778800">
    <property type="protein sequence ID" value="AIG62755.1"/>
    <property type="molecule type" value="Genomic_DNA"/>
</dbReference>
<dbReference type="RefSeq" id="WP_061892859.1">
    <property type="nucleotide sequence ID" value="NZ_BGDD01000013.1"/>
</dbReference>
<dbReference type="GO" id="GO:0016757">
    <property type="term" value="F:glycosyltransferase activity"/>
    <property type="evidence" value="ECO:0007669"/>
    <property type="project" value="TreeGrafter"/>
</dbReference>
<proteinExistence type="predicted"/>
<dbReference type="PANTHER" id="PTHR46401">
    <property type="entry name" value="GLYCOSYLTRANSFERASE WBBK-RELATED"/>
    <property type="match status" value="1"/>
</dbReference>
<dbReference type="SUPFAM" id="SSF53756">
    <property type="entry name" value="UDP-Glycosyltransferase/glycogen phosphorylase"/>
    <property type="match status" value="1"/>
</dbReference>
<dbReference type="CDD" id="cd03801">
    <property type="entry name" value="GT4_PimA-like"/>
    <property type="match status" value="1"/>
</dbReference>
<dbReference type="AlphaFoldDB" id="A0A0A8J6C7"/>
<evidence type="ECO:0000313" key="2">
    <source>
        <dbReference type="EMBL" id="AIG62755.1"/>
    </source>
</evidence>
<evidence type="ECO:0000313" key="3">
    <source>
        <dbReference type="EMBL" id="BAQ01964.1"/>
    </source>
</evidence>
<reference evidence="3" key="1">
    <citation type="journal article" date="2014" name="DNA Res.">
        <title>A complete view of the genetic diversity of the Escherichia coli O-antigen biosynthesis gene cluster.</title>
        <authorList>
            <person name="Iguchi A."/>
            <person name="Iyoda S."/>
            <person name="Kikuchi T."/>
            <person name="Ogura Y."/>
            <person name="Katsura K."/>
            <person name="Ohnishi M."/>
            <person name="Hayashi T."/>
            <person name="Thomson N.R."/>
        </authorList>
    </citation>
    <scope>NUCLEOTIDE SEQUENCE</scope>
    <source>
        <strain evidence="3">E4378</strain>
    </source>
</reference>
<dbReference type="EMBL" id="AB812076">
    <property type="protein sequence ID" value="BAQ01964.1"/>
    <property type="molecule type" value="Genomic_DNA"/>
</dbReference>
<protein>
    <submittedName>
        <fullName evidence="2">Glycosyl transferases group 1</fullName>
    </submittedName>
    <submittedName>
        <fullName evidence="3">Putative glycosyltransferase</fullName>
    </submittedName>
</protein>
<sequence length="397" mass="45798">MKKILVLTPRFPFPVIGGDRLRIYKICQELSKHYELTLLSLCETRKELTMEVDDKVFKNIYRVYLSRLQSKLNVISAIPTRKPLQIAYYSSWKFKSKVNELMPYHDAVFSHLIRTGDYVKNINIKSILEMTDAISLNYKRVAESNSEFSLRKLVYIFERKRLEKYERNIVNSFDMVSLISGIDKDYLYPQGHHKVKVYGNGVDTKNLIYKKRTVNNTEFISIIFIGNMYSLQNMDAVKWFCHEILPNLCDATYKFKLKVVGKIKDSDRDYLNTIPNVEVTGTVDDINEACSDGHLAICPIRLGAGIQNKILEYMALGLPCITSSVGFEGIGATDGREILIANNLEEYQRKIHELINNKELFDKVSSNARTFVETHFSWEARLNPLINDLDFLIGNSI</sequence>
<evidence type="ECO:0000256" key="1">
    <source>
        <dbReference type="ARBA" id="ARBA00022679"/>
    </source>
</evidence>